<feature type="domain" description="HD/PDEase" evidence="2">
    <location>
        <begin position="113"/>
        <end position="248"/>
    </location>
</feature>
<protein>
    <submittedName>
        <fullName evidence="3">HDIG domain-containing protein</fullName>
    </submittedName>
</protein>
<organism evidence="3 4">
    <name type="scientific">Papillibacter cinnamivorans DSM 12816</name>
    <dbReference type="NCBI Taxonomy" id="1122930"/>
    <lineage>
        <taxon>Bacteria</taxon>
        <taxon>Bacillati</taxon>
        <taxon>Bacillota</taxon>
        <taxon>Clostridia</taxon>
        <taxon>Eubacteriales</taxon>
        <taxon>Oscillospiraceae</taxon>
        <taxon>Papillibacter</taxon>
    </lineage>
</organism>
<dbReference type="Gene3D" id="1.10.3090.10">
    <property type="entry name" value="cca-adding enzyme, domain 2"/>
    <property type="match status" value="1"/>
</dbReference>
<dbReference type="EMBL" id="FWXW01000006">
    <property type="protein sequence ID" value="SMC76199.1"/>
    <property type="molecule type" value="Genomic_DNA"/>
</dbReference>
<dbReference type="STRING" id="1122930.SAMN02745168_2365"/>
<dbReference type="CDD" id="cd00077">
    <property type="entry name" value="HDc"/>
    <property type="match status" value="1"/>
</dbReference>
<dbReference type="PANTHER" id="PTHR47545">
    <property type="entry name" value="MULTIFUNCTIONAL CCA PROTEIN"/>
    <property type="match status" value="1"/>
</dbReference>
<accession>A0A1W2BTI4</accession>
<evidence type="ECO:0000259" key="2">
    <source>
        <dbReference type="SMART" id="SM00471"/>
    </source>
</evidence>
<keyword evidence="4" id="KW-1185">Reference proteome</keyword>
<evidence type="ECO:0000256" key="1">
    <source>
        <dbReference type="ARBA" id="ARBA00022741"/>
    </source>
</evidence>
<dbReference type="NCBIfam" id="TIGR00277">
    <property type="entry name" value="HDIG"/>
    <property type="match status" value="1"/>
</dbReference>
<keyword evidence="1" id="KW-0547">Nucleotide-binding</keyword>
<sequence>MHPACRNPDRFLSLGSSHISIHLVYYKERNEGRIVEAVFARHRARMETGGRMLLEKVSESDRKAFDMLDAHLTADTRPSRFIAGSAFAPSLESPAFSALSRLKGTLQPPAHHPEGDAWSHTLLVVDEAAAVKEWSTSPRAFMWAALLHDIGKPGTTQIRRGKITSYGHDVLGARMAREFLSRFSMEKEPAEKIRALVRWHMQPLFVIKGLPFADIGQMKKETPVLDVALLSLCDRLGRLGADRAAEEDTIRRFLFCCGETPQRLPDNIFRSG</sequence>
<dbReference type="AlphaFoldDB" id="A0A1W2BTI4"/>
<dbReference type="SMART" id="SM00471">
    <property type="entry name" value="HDc"/>
    <property type="match status" value="1"/>
</dbReference>
<evidence type="ECO:0000313" key="3">
    <source>
        <dbReference type="EMBL" id="SMC76199.1"/>
    </source>
</evidence>
<dbReference type="Proteomes" id="UP000192790">
    <property type="component" value="Unassembled WGS sequence"/>
</dbReference>
<dbReference type="SUPFAM" id="SSF109604">
    <property type="entry name" value="HD-domain/PDEase-like"/>
    <property type="match status" value="1"/>
</dbReference>
<evidence type="ECO:0000313" key="4">
    <source>
        <dbReference type="Proteomes" id="UP000192790"/>
    </source>
</evidence>
<dbReference type="GO" id="GO:0000166">
    <property type="term" value="F:nucleotide binding"/>
    <property type="evidence" value="ECO:0007669"/>
    <property type="project" value="UniProtKB-KW"/>
</dbReference>
<dbReference type="InterPro" id="IPR006675">
    <property type="entry name" value="HDIG_dom"/>
</dbReference>
<dbReference type="Pfam" id="PF01966">
    <property type="entry name" value="HD"/>
    <property type="match status" value="1"/>
</dbReference>
<dbReference type="InterPro" id="IPR050124">
    <property type="entry name" value="tRNA_CCA-adding_enzyme"/>
</dbReference>
<gene>
    <name evidence="3" type="ORF">SAMN02745168_2365</name>
</gene>
<dbReference type="InterPro" id="IPR003607">
    <property type="entry name" value="HD/PDEase_dom"/>
</dbReference>
<name>A0A1W2BTI4_9FIRM</name>
<dbReference type="InterPro" id="IPR006674">
    <property type="entry name" value="HD_domain"/>
</dbReference>
<reference evidence="3 4" key="1">
    <citation type="submission" date="2017-04" db="EMBL/GenBank/DDBJ databases">
        <authorList>
            <person name="Afonso C.L."/>
            <person name="Miller P.J."/>
            <person name="Scott M.A."/>
            <person name="Spackman E."/>
            <person name="Goraichik I."/>
            <person name="Dimitrov K.M."/>
            <person name="Suarez D.L."/>
            <person name="Swayne D.E."/>
        </authorList>
    </citation>
    <scope>NUCLEOTIDE SEQUENCE [LARGE SCALE GENOMIC DNA]</scope>
    <source>
        <strain evidence="3 4">DSM 12816</strain>
    </source>
</reference>
<dbReference type="PANTHER" id="PTHR47545:SF2">
    <property type="entry name" value="CC-ADDING TRNA NUCLEOTIDYLTRANSFERASE"/>
    <property type="match status" value="1"/>
</dbReference>
<proteinExistence type="predicted"/>